<evidence type="ECO:0000256" key="3">
    <source>
        <dbReference type="ARBA" id="ARBA00022723"/>
    </source>
</evidence>
<organism evidence="8 9">
    <name type="scientific">Caldalkalibacillus uzonensis</name>
    <dbReference type="NCBI Taxonomy" id="353224"/>
    <lineage>
        <taxon>Bacteria</taxon>
        <taxon>Bacillati</taxon>
        <taxon>Bacillota</taxon>
        <taxon>Bacilli</taxon>
        <taxon>Bacillales</taxon>
        <taxon>Bacillaceae</taxon>
        <taxon>Caldalkalibacillus</taxon>
    </lineage>
</organism>
<proteinExistence type="predicted"/>
<keyword evidence="4" id="KW-0249">Electron transport</keyword>
<keyword evidence="1" id="KW-0813">Transport</keyword>
<dbReference type="EMBL" id="JAUSUQ010000006">
    <property type="protein sequence ID" value="MDQ0339099.1"/>
    <property type="molecule type" value="Genomic_DNA"/>
</dbReference>
<dbReference type="Proteomes" id="UP001232445">
    <property type="component" value="Unassembled WGS sequence"/>
</dbReference>
<evidence type="ECO:0000313" key="9">
    <source>
        <dbReference type="Proteomes" id="UP001232445"/>
    </source>
</evidence>
<evidence type="ECO:0000256" key="4">
    <source>
        <dbReference type="ARBA" id="ARBA00022982"/>
    </source>
</evidence>
<comment type="caution">
    <text evidence="8">The sequence shown here is derived from an EMBL/GenBank/DDBJ whole genome shotgun (WGS) entry which is preliminary data.</text>
</comment>
<dbReference type="PANTHER" id="PTHR37823">
    <property type="entry name" value="CYTOCHROME C-553-LIKE"/>
    <property type="match status" value="1"/>
</dbReference>
<sequence length="127" mass="14062">MRSLVFYVGLGTLILLITLVASFVTVDWGMADGYGEPYWGDSVLATEGQRVITQAGCLACHSYRGQLGQVTGPPLDDVGTRLSKEAIEGFIRNGTQIMPSYEDILSDEEIELLAEWLSHFKSPYEER</sequence>
<dbReference type="PANTHER" id="PTHR37823:SF4">
    <property type="entry name" value="MENAQUINOL-CYTOCHROME C REDUCTASE CYTOCHROME B_C SUBUNIT"/>
    <property type="match status" value="1"/>
</dbReference>
<evidence type="ECO:0000256" key="2">
    <source>
        <dbReference type="ARBA" id="ARBA00022617"/>
    </source>
</evidence>
<dbReference type="InterPro" id="IPR009056">
    <property type="entry name" value="Cyt_c-like_dom"/>
</dbReference>
<evidence type="ECO:0000256" key="5">
    <source>
        <dbReference type="ARBA" id="ARBA00023004"/>
    </source>
</evidence>
<dbReference type="Gene3D" id="1.10.760.10">
    <property type="entry name" value="Cytochrome c-like domain"/>
    <property type="match status" value="1"/>
</dbReference>
<evidence type="ECO:0000256" key="1">
    <source>
        <dbReference type="ARBA" id="ARBA00022448"/>
    </source>
</evidence>
<keyword evidence="2 6" id="KW-0349">Heme</keyword>
<dbReference type="InterPro" id="IPR051811">
    <property type="entry name" value="Cytochrome_c550/c551-like"/>
</dbReference>
<name>A0ABU0CRQ0_9BACI</name>
<keyword evidence="9" id="KW-1185">Reference proteome</keyword>
<dbReference type="InterPro" id="IPR036909">
    <property type="entry name" value="Cyt_c-like_dom_sf"/>
</dbReference>
<gene>
    <name evidence="8" type="ORF">J2S00_001885</name>
</gene>
<dbReference type="SUPFAM" id="SSF46626">
    <property type="entry name" value="Cytochrome c"/>
    <property type="match status" value="1"/>
</dbReference>
<evidence type="ECO:0000259" key="7">
    <source>
        <dbReference type="PROSITE" id="PS51007"/>
    </source>
</evidence>
<evidence type="ECO:0000313" key="8">
    <source>
        <dbReference type="EMBL" id="MDQ0339099.1"/>
    </source>
</evidence>
<accession>A0ABU0CRQ0</accession>
<feature type="domain" description="Cytochrome c" evidence="7">
    <location>
        <begin position="43"/>
        <end position="121"/>
    </location>
</feature>
<keyword evidence="5 6" id="KW-0408">Iron</keyword>
<evidence type="ECO:0000256" key="6">
    <source>
        <dbReference type="PROSITE-ProRule" id="PRU00433"/>
    </source>
</evidence>
<dbReference type="Pfam" id="PF13442">
    <property type="entry name" value="Cytochrome_CBB3"/>
    <property type="match status" value="1"/>
</dbReference>
<reference evidence="8 9" key="1">
    <citation type="submission" date="2023-07" db="EMBL/GenBank/DDBJ databases">
        <title>Genomic Encyclopedia of Type Strains, Phase IV (KMG-IV): sequencing the most valuable type-strain genomes for metagenomic binning, comparative biology and taxonomic classification.</title>
        <authorList>
            <person name="Goeker M."/>
        </authorList>
    </citation>
    <scope>NUCLEOTIDE SEQUENCE [LARGE SCALE GENOMIC DNA]</scope>
    <source>
        <strain evidence="8 9">DSM 17740</strain>
    </source>
</reference>
<dbReference type="PROSITE" id="PS51007">
    <property type="entry name" value="CYTC"/>
    <property type="match status" value="1"/>
</dbReference>
<dbReference type="RefSeq" id="WP_307338555.1">
    <property type="nucleotide sequence ID" value="NZ_JAUSUQ010000006.1"/>
</dbReference>
<protein>
    <submittedName>
        <fullName evidence="8">Mono/diheme cytochrome c family protein</fullName>
    </submittedName>
</protein>
<keyword evidence="3 6" id="KW-0479">Metal-binding</keyword>